<name>A0A4Z1CD45_9RHOB</name>
<dbReference type="Gene3D" id="3.30.43.10">
    <property type="entry name" value="Uridine Diphospho-n-acetylenolpyruvylglucosamine Reductase, domain 2"/>
    <property type="match status" value="1"/>
</dbReference>
<evidence type="ECO:0000313" key="3">
    <source>
        <dbReference type="Proteomes" id="UP000297972"/>
    </source>
</evidence>
<dbReference type="Proteomes" id="UP000297972">
    <property type="component" value="Unassembled WGS sequence"/>
</dbReference>
<organism evidence="2 3">
    <name type="scientific">Paracoccus liaowanqingii</name>
    <dbReference type="NCBI Taxonomy" id="2560053"/>
    <lineage>
        <taxon>Bacteria</taxon>
        <taxon>Pseudomonadati</taxon>
        <taxon>Pseudomonadota</taxon>
        <taxon>Alphaproteobacteria</taxon>
        <taxon>Rhodobacterales</taxon>
        <taxon>Paracoccaceae</taxon>
        <taxon>Paracoccus</taxon>
    </lineage>
</organism>
<dbReference type="EMBL" id="SRPG01000378">
    <property type="protein sequence ID" value="TGN42741.1"/>
    <property type="molecule type" value="Genomic_DNA"/>
</dbReference>
<keyword evidence="1" id="KW-0285">Flavoprotein</keyword>
<evidence type="ECO:0000313" key="2">
    <source>
        <dbReference type="EMBL" id="TGN42741.1"/>
    </source>
</evidence>
<evidence type="ECO:0000256" key="1">
    <source>
        <dbReference type="ARBA" id="ARBA00022630"/>
    </source>
</evidence>
<dbReference type="SUPFAM" id="SSF56176">
    <property type="entry name" value="FAD-binding/transporter-associated domain-like"/>
    <property type="match status" value="1"/>
</dbReference>
<dbReference type="OrthoDB" id="9811557at2"/>
<dbReference type="InterPro" id="IPR036318">
    <property type="entry name" value="FAD-bd_PCMH-like_sf"/>
</dbReference>
<dbReference type="GO" id="GO:0050660">
    <property type="term" value="F:flavin adenine dinucleotide binding"/>
    <property type="evidence" value="ECO:0007669"/>
    <property type="project" value="InterPro"/>
</dbReference>
<protein>
    <submittedName>
        <fullName evidence="2">FAD-binding oxidoreductase</fullName>
    </submittedName>
</protein>
<feature type="non-terminal residue" evidence="2">
    <location>
        <position position="60"/>
    </location>
</feature>
<proteinExistence type="predicted"/>
<keyword evidence="3" id="KW-1185">Reference proteome</keyword>
<reference evidence="2 3" key="1">
    <citation type="submission" date="2019-03" db="EMBL/GenBank/DDBJ databases">
        <authorList>
            <person name="Li J."/>
        </authorList>
    </citation>
    <scope>NUCLEOTIDE SEQUENCE [LARGE SCALE GENOMIC DNA]</scope>
    <source>
        <strain evidence="2 3">3058</strain>
    </source>
</reference>
<sequence length="60" mass="6354">MTDLTAALSQILGAPHVLTGTDMAPWISDWTGQYHGEPLAVARPADRDQVAAVLRLAGAR</sequence>
<dbReference type="InterPro" id="IPR016167">
    <property type="entry name" value="FAD-bd_PCMH_sub1"/>
</dbReference>
<dbReference type="AlphaFoldDB" id="A0A4Z1CD45"/>
<accession>A0A4Z1CD45</accession>
<comment type="caution">
    <text evidence="2">The sequence shown here is derived from an EMBL/GenBank/DDBJ whole genome shotgun (WGS) entry which is preliminary data.</text>
</comment>
<gene>
    <name evidence="2" type="ORF">E4L95_21075</name>
</gene>